<dbReference type="InterPro" id="IPR057285">
    <property type="entry name" value="Pre-PUA_NSUN2"/>
</dbReference>
<feature type="region of interest" description="Disordered" evidence="12">
    <location>
        <begin position="515"/>
        <end position="538"/>
    </location>
</feature>
<dbReference type="GO" id="GO:0005737">
    <property type="term" value="C:cytoplasm"/>
    <property type="evidence" value="ECO:0007669"/>
    <property type="project" value="TreeGrafter"/>
</dbReference>
<dbReference type="EC" id="2.1.1.203" evidence="3"/>
<sequence>MLECSCRLQTRAVGPLSLSGTRQWSRSPSGTGTSDTQWYASRFKRKSPLNRDKGGCSTGRAYTTGFARCHRNAGVQRSSSPALRDALATRDVTVPLTLEKNKWDETAPRREPYQGIVRENPDFDKYYKMQKICSDEDWGAFMAVMKENLPTAFRITGSKSEAQCLLGIVKSELFKHLLNPIAEGEEPMERQDVHKPISIPWLIYTHYQLWLVRLWYPDNLAWQLTLTRKDIRRSEAYFRLHNFLINETQCGSISRQEVVSMIPPILLDVKSHHKVISPGSKTSQLIELLHAEEMKLPKTLYLFPAGLVVANDVDNNRCYMLVHQAKRLNSPCLIVTNHDSSVMPNFTVTPPDGESRMIKFDRVLCDVPCSGDGTLRKNPDIWLKWNSANGNNLHGIQYRIVRRGVEILSVGGRLVYSTCSLNPLENEAVIHRLLTETEGALHLVEATPLLPGLKFSRGLSHWLPTSRDLVGYQQFEDVPDNIRILPHQQDTGGFFVAVLEKLGSLPWEAAPAKDINPIRAPGDPIPPRQDREPQRKKRKLQTFREDPFIFFTEDEPLWPSIRDFYDLSAELLPSMFMVRCKEGKKKNIYFTSPIVRDIVINNNDKLKIINTGVKTFVRCDNKGTVCSFRLAQEGLHSIFPLIGPKRKVHVTKEDMVTLLRNDSPHYPPEFHRLQPSTQEQFLKIEQGSCVLVCETDSGPNTPPLSLVTVGWRGAKSARAYVSNHDCVHYLRLCGADVSQYEVKKTFKDKPPADDGSSRNETDDKDPEDVTMAEEDDTMEQRSPEGGS</sequence>
<evidence type="ECO:0000256" key="12">
    <source>
        <dbReference type="SAM" id="MobiDB-lite"/>
    </source>
</evidence>
<evidence type="ECO:0000256" key="6">
    <source>
        <dbReference type="ARBA" id="ARBA00022679"/>
    </source>
</evidence>
<comment type="subcellular location">
    <subcellularLocation>
        <location evidence="1">Nucleus</location>
    </subcellularLocation>
</comment>
<keyword evidence="5 11" id="KW-0489">Methyltransferase</keyword>
<keyword evidence="9 11" id="KW-0694">RNA-binding</keyword>
<organism evidence="14">
    <name type="scientific">Timema bartmani</name>
    <dbReference type="NCBI Taxonomy" id="61472"/>
    <lineage>
        <taxon>Eukaryota</taxon>
        <taxon>Metazoa</taxon>
        <taxon>Ecdysozoa</taxon>
        <taxon>Arthropoda</taxon>
        <taxon>Hexapoda</taxon>
        <taxon>Insecta</taxon>
        <taxon>Pterygota</taxon>
        <taxon>Neoptera</taxon>
        <taxon>Polyneoptera</taxon>
        <taxon>Phasmatodea</taxon>
        <taxon>Timematodea</taxon>
        <taxon>Timematoidea</taxon>
        <taxon>Timematidae</taxon>
        <taxon>Timema</taxon>
    </lineage>
</organism>
<dbReference type="AlphaFoldDB" id="A0A7R9EP82"/>
<keyword evidence="10" id="KW-0539">Nucleus</keyword>
<evidence type="ECO:0000256" key="5">
    <source>
        <dbReference type="ARBA" id="ARBA00022603"/>
    </source>
</evidence>
<dbReference type="Pfam" id="PF25378">
    <property type="entry name" value="PUA_NSUN2"/>
    <property type="match status" value="1"/>
</dbReference>
<dbReference type="EMBL" id="OD564318">
    <property type="protein sequence ID" value="CAD7437787.1"/>
    <property type="molecule type" value="Genomic_DNA"/>
</dbReference>
<gene>
    <name evidence="14" type="ORF">TBIB3V08_LOCUS390</name>
</gene>
<keyword evidence="4" id="KW-0820">tRNA-binding</keyword>
<evidence type="ECO:0000256" key="2">
    <source>
        <dbReference type="ARBA" id="ARBA00007494"/>
    </source>
</evidence>
<evidence type="ECO:0000256" key="9">
    <source>
        <dbReference type="ARBA" id="ARBA00022884"/>
    </source>
</evidence>
<name>A0A7R9EP82_9NEOP</name>
<keyword evidence="7 11" id="KW-0949">S-adenosyl-L-methionine</keyword>
<evidence type="ECO:0000313" key="14">
    <source>
        <dbReference type="EMBL" id="CAD7437787.1"/>
    </source>
</evidence>
<feature type="domain" description="SAM-dependent MTase RsmB/NOP-type" evidence="13">
    <location>
        <begin position="141"/>
        <end position="502"/>
    </location>
</feature>
<dbReference type="InterPro" id="IPR029063">
    <property type="entry name" value="SAM-dependent_MTases_sf"/>
</dbReference>
<dbReference type="InterPro" id="IPR057286">
    <property type="entry name" value="PUA_NSUN2"/>
</dbReference>
<comment type="similarity">
    <text evidence="2 11">Belongs to the class I-like SAM-binding methyltransferase superfamily. RsmB/NOP family.</text>
</comment>
<dbReference type="PRINTS" id="PR02008">
    <property type="entry name" value="RCMTFAMILY"/>
</dbReference>
<comment type="caution">
    <text evidence="11">Lacks conserved residue(s) required for the propagation of feature annotation.</text>
</comment>
<reference evidence="14" key="1">
    <citation type="submission" date="2020-11" db="EMBL/GenBank/DDBJ databases">
        <authorList>
            <person name="Tran Van P."/>
        </authorList>
    </citation>
    <scope>NUCLEOTIDE SEQUENCE</scope>
</reference>
<dbReference type="SUPFAM" id="SSF53335">
    <property type="entry name" value="S-adenosyl-L-methionine-dependent methyltransferases"/>
    <property type="match status" value="1"/>
</dbReference>
<dbReference type="FunFam" id="3.40.50.150:FF:000271">
    <property type="entry name" value="NOL1/NOP2/Sun family protein"/>
    <property type="match status" value="1"/>
</dbReference>
<keyword evidence="6 11" id="KW-0808">Transferase</keyword>
<dbReference type="InterPro" id="IPR023270">
    <property type="entry name" value="RCMT_NCL1"/>
</dbReference>
<keyword evidence="8" id="KW-0819">tRNA processing</keyword>
<feature type="binding site" evidence="11">
    <location>
        <position position="366"/>
    </location>
    <ligand>
        <name>S-adenosyl-L-methionine</name>
        <dbReference type="ChEBI" id="CHEBI:59789"/>
    </ligand>
</feature>
<evidence type="ECO:0000256" key="8">
    <source>
        <dbReference type="ARBA" id="ARBA00022694"/>
    </source>
</evidence>
<evidence type="ECO:0000256" key="3">
    <source>
        <dbReference type="ARBA" id="ARBA00012629"/>
    </source>
</evidence>
<feature type="region of interest" description="Disordered" evidence="12">
    <location>
        <begin position="744"/>
        <end position="787"/>
    </location>
</feature>
<dbReference type="InterPro" id="IPR018314">
    <property type="entry name" value="RsmB/NOL1/NOP2-like_CS"/>
</dbReference>
<dbReference type="GO" id="GO:0000049">
    <property type="term" value="F:tRNA binding"/>
    <property type="evidence" value="ECO:0007669"/>
    <property type="project" value="UniProtKB-KW"/>
</dbReference>
<evidence type="ECO:0000259" key="13">
    <source>
        <dbReference type="PROSITE" id="PS51686"/>
    </source>
</evidence>
<dbReference type="InterPro" id="IPR001678">
    <property type="entry name" value="MeTrfase_RsmB-F_NOP2_dom"/>
</dbReference>
<feature type="compositionally biased region" description="Basic and acidic residues" evidence="12">
    <location>
        <begin position="744"/>
        <end position="761"/>
    </location>
</feature>
<feature type="compositionally biased region" description="Acidic residues" evidence="12">
    <location>
        <begin position="762"/>
        <end position="777"/>
    </location>
</feature>
<dbReference type="InterPro" id="IPR023267">
    <property type="entry name" value="RCMT"/>
</dbReference>
<evidence type="ECO:0000256" key="11">
    <source>
        <dbReference type="PROSITE-ProRule" id="PRU01023"/>
    </source>
</evidence>
<dbReference type="GO" id="GO:0016428">
    <property type="term" value="F:tRNA (cytidine-5-)-methyltransferase activity"/>
    <property type="evidence" value="ECO:0007669"/>
    <property type="project" value="InterPro"/>
</dbReference>
<evidence type="ECO:0000256" key="1">
    <source>
        <dbReference type="ARBA" id="ARBA00004123"/>
    </source>
</evidence>
<dbReference type="PROSITE" id="PS51686">
    <property type="entry name" value="SAM_MT_RSMB_NOP"/>
    <property type="match status" value="1"/>
</dbReference>
<evidence type="ECO:0000256" key="7">
    <source>
        <dbReference type="ARBA" id="ARBA00022691"/>
    </source>
</evidence>
<dbReference type="PROSITE" id="PS01153">
    <property type="entry name" value="NOL1_NOP2_SUN"/>
    <property type="match status" value="1"/>
</dbReference>
<dbReference type="PANTHER" id="PTHR22808">
    <property type="entry name" value="NCL1 YEAST -RELATED NOL1/NOP2/FMU SUN DOMAIN-CONTAINING"/>
    <property type="match status" value="1"/>
</dbReference>
<dbReference type="Pfam" id="PF01189">
    <property type="entry name" value="Methyltr_RsmB-F"/>
    <property type="match status" value="1"/>
</dbReference>
<dbReference type="InterPro" id="IPR049560">
    <property type="entry name" value="MeTrfase_RsmB-F_NOP2_cat"/>
</dbReference>
<feature type="binding site" evidence="11">
    <location>
        <position position="312"/>
    </location>
    <ligand>
        <name>S-adenosyl-L-methionine</name>
        <dbReference type="ChEBI" id="CHEBI:59789"/>
    </ligand>
</feature>
<dbReference type="Pfam" id="PF25376">
    <property type="entry name" value="Pre-PUA_NSUN2"/>
    <property type="match status" value="1"/>
</dbReference>
<evidence type="ECO:0000256" key="10">
    <source>
        <dbReference type="ARBA" id="ARBA00023242"/>
    </source>
</evidence>
<feature type="compositionally biased region" description="Basic and acidic residues" evidence="12">
    <location>
        <begin position="778"/>
        <end position="787"/>
    </location>
</feature>
<dbReference type="Gene3D" id="3.40.50.150">
    <property type="entry name" value="Vaccinia Virus protein VP39"/>
    <property type="match status" value="1"/>
</dbReference>
<dbReference type="GO" id="GO:0005634">
    <property type="term" value="C:nucleus"/>
    <property type="evidence" value="ECO:0007669"/>
    <property type="project" value="UniProtKB-SubCell"/>
</dbReference>
<proteinExistence type="inferred from homology"/>
<feature type="active site" description="Nucleophile" evidence="11">
    <location>
        <position position="419"/>
    </location>
</feature>
<dbReference type="GO" id="GO:0030488">
    <property type="term" value="P:tRNA methylation"/>
    <property type="evidence" value="ECO:0007669"/>
    <property type="project" value="TreeGrafter"/>
</dbReference>
<dbReference type="PANTHER" id="PTHR22808:SF1">
    <property type="entry name" value="RNA CYTOSINE-C(5)-METHYLTRANSFERASE NSUN2-RELATED"/>
    <property type="match status" value="1"/>
</dbReference>
<feature type="binding site" evidence="11">
    <location>
        <position position="339"/>
    </location>
    <ligand>
        <name>S-adenosyl-L-methionine</name>
        <dbReference type="ChEBI" id="CHEBI:59789"/>
    </ligand>
</feature>
<evidence type="ECO:0000256" key="4">
    <source>
        <dbReference type="ARBA" id="ARBA00022555"/>
    </source>
</evidence>
<protein>
    <recommendedName>
        <fullName evidence="3">tRNA (cytosine(34)-C(5))-methyltransferase</fullName>
        <ecNumber evidence="3">2.1.1.203</ecNumber>
    </recommendedName>
</protein>
<dbReference type="PRINTS" id="PR02011">
    <property type="entry name" value="RCMTNCL1"/>
</dbReference>
<accession>A0A7R9EP82</accession>